<name>A0A4P7NCU4_PYROR</name>
<dbReference type="EMBL" id="CP034206">
    <property type="protein sequence ID" value="QBZ58610.1"/>
    <property type="molecule type" value="Genomic_DNA"/>
</dbReference>
<dbReference type="AlphaFoldDB" id="A0A4P7NCU4"/>
<accession>A0A4P7NCU4</accession>
<evidence type="ECO:0000313" key="1">
    <source>
        <dbReference type="EMBL" id="QBZ58610.1"/>
    </source>
</evidence>
<sequence>MAKHLTWAIIYCSPCHSRVRSGSDDESRHANVGIGFQSSGRSRLWIGSLAKCVNDIRNLAPHQPSVLSLFRGKSPIPRTVVWRPLKR</sequence>
<organism evidence="1 2">
    <name type="scientific">Pyricularia oryzae</name>
    <name type="common">Rice blast fungus</name>
    <name type="synonym">Magnaporthe oryzae</name>
    <dbReference type="NCBI Taxonomy" id="318829"/>
    <lineage>
        <taxon>Eukaryota</taxon>
        <taxon>Fungi</taxon>
        <taxon>Dikarya</taxon>
        <taxon>Ascomycota</taxon>
        <taxon>Pezizomycotina</taxon>
        <taxon>Sordariomycetes</taxon>
        <taxon>Sordariomycetidae</taxon>
        <taxon>Magnaporthales</taxon>
        <taxon>Pyriculariaceae</taxon>
        <taxon>Pyricularia</taxon>
    </lineage>
</organism>
<gene>
    <name evidence="1" type="ORF">PoMZ_03566</name>
</gene>
<protein>
    <submittedName>
        <fullName evidence="1">Uncharacterized protein</fullName>
    </submittedName>
</protein>
<proteinExistence type="predicted"/>
<reference evidence="1 2" key="1">
    <citation type="journal article" date="2019" name="Mol. Biol. Evol.">
        <title>Blast fungal genomes show frequent chromosomal changes, gene gains and losses, and effector gene turnover.</title>
        <authorList>
            <person name="Gomez Luciano L.B."/>
            <person name="Jason Tsai I."/>
            <person name="Chuma I."/>
            <person name="Tosa Y."/>
            <person name="Chen Y.H."/>
            <person name="Li J.Y."/>
            <person name="Li M.Y."/>
            <person name="Jade Lu M.Y."/>
            <person name="Nakayashiki H."/>
            <person name="Li W.H."/>
        </authorList>
    </citation>
    <scope>NUCLEOTIDE SEQUENCE [LARGE SCALE GENOMIC DNA]</scope>
    <source>
        <strain evidence="1">MZ5-1-6</strain>
    </source>
</reference>
<dbReference type="Proteomes" id="UP000294847">
    <property type="component" value="Chromosome 3"/>
</dbReference>
<evidence type="ECO:0000313" key="2">
    <source>
        <dbReference type="Proteomes" id="UP000294847"/>
    </source>
</evidence>